<dbReference type="Proteomes" id="UP000076078">
    <property type="component" value="Unassembled WGS sequence"/>
</dbReference>
<feature type="region of interest" description="Disordered" evidence="2">
    <location>
        <begin position="32"/>
        <end position="109"/>
    </location>
</feature>
<feature type="compositionally biased region" description="Basic and acidic residues" evidence="2">
    <location>
        <begin position="58"/>
        <end position="72"/>
    </location>
</feature>
<evidence type="ECO:0000313" key="4">
    <source>
        <dbReference type="Proteomes" id="UP000076078"/>
    </source>
</evidence>
<evidence type="ECO:0000256" key="1">
    <source>
        <dbReference type="SAM" id="Coils"/>
    </source>
</evidence>
<accession>A0A151ZCW9</accession>
<comment type="caution">
    <text evidence="3">The sequence shown here is derived from an EMBL/GenBank/DDBJ whole genome shotgun (WGS) entry which is preliminary data.</text>
</comment>
<gene>
    <name evidence="3" type="ORF">DLAC_07598</name>
</gene>
<feature type="compositionally biased region" description="Low complexity" evidence="2">
    <location>
        <begin position="75"/>
        <end position="91"/>
    </location>
</feature>
<organism evidence="3 4">
    <name type="scientific">Tieghemostelium lacteum</name>
    <name type="common">Slime mold</name>
    <name type="synonym">Dictyostelium lacteum</name>
    <dbReference type="NCBI Taxonomy" id="361077"/>
    <lineage>
        <taxon>Eukaryota</taxon>
        <taxon>Amoebozoa</taxon>
        <taxon>Evosea</taxon>
        <taxon>Eumycetozoa</taxon>
        <taxon>Dictyostelia</taxon>
        <taxon>Dictyosteliales</taxon>
        <taxon>Raperosteliaceae</taxon>
        <taxon>Tieghemostelium</taxon>
    </lineage>
</organism>
<sequence length="270" mass="30919">MIGYNKFDVLELFDMSQNEKSTLGSIVSFFTGKGKSTGEQQETPQFAKNTEENTTTHTHQEPHTDHIHESHTHKATNNNNNSENTQQQQQNVKKHQHGKGGQTHKVKTLQALAIEKEREEREREIQEKNLEISKGNLIDMLLDPPVRKLKFDRDEMTKLMYSPEVPDIDPDMSMWICGVLGGTIGYFLSNSFLKHHPIKSISTLGTIAATGAGAYILSNGYEKANSEMLQFYRKNQYDIEVQRYFLSEMPLIFLENKIKRGEISDIDKEL</sequence>
<reference evidence="3 4" key="1">
    <citation type="submission" date="2015-12" db="EMBL/GenBank/DDBJ databases">
        <title>Dictyostelia acquired genes for synthesis and detection of signals that induce cell-type specialization by lateral gene transfer from prokaryotes.</title>
        <authorList>
            <person name="Gloeckner G."/>
            <person name="Schaap P."/>
        </authorList>
    </citation>
    <scope>NUCLEOTIDE SEQUENCE [LARGE SCALE GENOMIC DNA]</scope>
    <source>
        <strain evidence="3 4">TK</strain>
    </source>
</reference>
<dbReference type="OMA" id="IHESHTH"/>
<keyword evidence="4" id="KW-1185">Reference proteome</keyword>
<evidence type="ECO:0000256" key="2">
    <source>
        <dbReference type="SAM" id="MobiDB-lite"/>
    </source>
</evidence>
<dbReference type="EMBL" id="LODT01000034">
    <property type="protein sequence ID" value="KYQ91802.1"/>
    <property type="molecule type" value="Genomic_DNA"/>
</dbReference>
<protein>
    <submittedName>
        <fullName evidence="3">Uncharacterized protein</fullName>
    </submittedName>
</protein>
<feature type="coiled-coil region" evidence="1">
    <location>
        <begin position="109"/>
        <end position="136"/>
    </location>
</feature>
<feature type="compositionally biased region" description="Polar residues" evidence="2">
    <location>
        <begin position="37"/>
        <end position="48"/>
    </location>
</feature>
<evidence type="ECO:0000313" key="3">
    <source>
        <dbReference type="EMBL" id="KYQ91802.1"/>
    </source>
</evidence>
<keyword evidence="1" id="KW-0175">Coiled coil</keyword>
<dbReference type="AlphaFoldDB" id="A0A151ZCW9"/>
<feature type="compositionally biased region" description="Basic residues" evidence="2">
    <location>
        <begin position="92"/>
        <end position="107"/>
    </location>
</feature>
<name>A0A151ZCW9_TIELA</name>
<dbReference type="InParanoid" id="A0A151ZCW9"/>
<proteinExistence type="predicted"/>